<dbReference type="EC" id="2.7.13.3" evidence="2"/>
<keyword evidence="3" id="KW-0808">Transferase</keyword>
<dbReference type="GO" id="GO:0046983">
    <property type="term" value="F:protein dimerization activity"/>
    <property type="evidence" value="ECO:0007669"/>
    <property type="project" value="InterPro"/>
</dbReference>
<feature type="transmembrane region" description="Helical" evidence="6">
    <location>
        <begin position="110"/>
        <end position="130"/>
    </location>
</feature>
<dbReference type="Gene3D" id="1.20.5.1930">
    <property type="match status" value="1"/>
</dbReference>
<dbReference type="EMBL" id="PZEV01000033">
    <property type="protein sequence ID" value="PTI50274.1"/>
    <property type="molecule type" value="Genomic_DNA"/>
</dbReference>
<dbReference type="InterPro" id="IPR050482">
    <property type="entry name" value="Sensor_HK_TwoCompSys"/>
</dbReference>
<comment type="catalytic activity">
    <reaction evidence="1">
        <text>ATP + protein L-histidine = ADP + protein N-phospho-L-histidine.</text>
        <dbReference type="EC" id="2.7.13.3"/>
    </reaction>
</comment>
<dbReference type="InterPro" id="IPR011712">
    <property type="entry name" value="Sig_transdc_His_kin_sub3_dim/P"/>
</dbReference>
<feature type="transmembrane region" description="Helical" evidence="6">
    <location>
        <begin position="39"/>
        <end position="58"/>
    </location>
</feature>
<dbReference type="Proteomes" id="UP000240717">
    <property type="component" value="Unassembled WGS sequence"/>
</dbReference>
<evidence type="ECO:0000256" key="3">
    <source>
        <dbReference type="ARBA" id="ARBA00022679"/>
    </source>
</evidence>
<feature type="transmembrane region" description="Helical" evidence="6">
    <location>
        <begin position="6"/>
        <end position="27"/>
    </location>
</feature>
<keyword evidence="4 8" id="KW-0418">Kinase</keyword>
<evidence type="ECO:0000313" key="9">
    <source>
        <dbReference type="Proteomes" id="UP000240717"/>
    </source>
</evidence>
<organism evidence="8 9">
    <name type="scientific">Staphylococcus warneri</name>
    <dbReference type="NCBI Taxonomy" id="1292"/>
    <lineage>
        <taxon>Bacteria</taxon>
        <taxon>Bacillati</taxon>
        <taxon>Bacillota</taxon>
        <taxon>Bacilli</taxon>
        <taxon>Bacillales</taxon>
        <taxon>Staphylococcaceae</taxon>
        <taxon>Staphylococcus</taxon>
    </lineage>
</organism>
<comment type="caution">
    <text evidence="8">The sequence shown here is derived from an EMBL/GenBank/DDBJ whole genome shotgun (WGS) entry which is preliminary data.</text>
</comment>
<dbReference type="InterPro" id="IPR036890">
    <property type="entry name" value="HATPase_C_sf"/>
</dbReference>
<dbReference type="Pfam" id="PF02518">
    <property type="entry name" value="HATPase_c"/>
    <property type="match status" value="1"/>
</dbReference>
<evidence type="ECO:0000256" key="6">
    <source>
        <dbReference type="SAM" id="Phobius"/>
    </source>
</evidence>
<accession>A0A2T4PYV4</accession>
<evidence type="ECO:0000256" key="1">
    <source>
        <dbReference type="ARBA" id="ARBA00000085"/>
    </source>
</evidence>
<dbReference type="CDD" id="cd16917">
    <property type="entry name" value="HATPase_UhpB-NarQ-NarX-like"/>
    <property type="match status" value="1"/>
</dbReference>
<dbReference type="AlphaFoldDB" id="A0A2T4PYV4"/>
<dbReference type="SMART" id="SM00387">
    <property type="entry name" value="HATPase_c"/>
    <property type="match status" value="1"/>
</dbReference>
<feature type="domain" description="Histidine kinase/HSP90-like ATPase" evidence="7">
    <location>
        <begin position="277"/>
        <end position="364"/>
    </location>
</feature>
<dbReference type="STRING" id="1194526.A284_07030"/>
<dbReference type="SUPFAM" id="SSF55874">
    <property type="entry name" value="ATPase domain of HSP90 chaperone/DNA topoisomerase II/histidine kinase"/>
    <property type="match status" value="1"/>
</dbReference>
<gene>
    <name evidence="8" type="ORF">BU085_09485</name>
</gene>
<evidence type="ECO:0000256" key="2">
    <source>
        <dbReference type="ARBA" id="ARBA00012438"/>
    </source>
</evidence>
<feature type="transmembrane region" description="Helical" evidence="6">
    <location>
        <begin position="136"/>
        <end position="154"/>
    </location>
</feature>
<keyword evidence="5" id="KW-0902">Two-component regulatory system</keyword>
<keyword evidence="6" id="KW-0472">Membrane</keyword>
<proteinExistence type="predicted"/>
<evidence type="ECO:0000256" key="5">
    <source>
        <dbReference type="ARBA" id="ARBA00023012"/>
    </source>
</evidence>
<dbReference type="InterPro" id="IPR003594">
    <property type="entry name" value="HATPase_dom"/>
</dbReference>
<keyword evidence="6" id="KW-1133">Transmembrane helix</keyword>
<reference evidence="8 9" key="1">
    <citation type="journal article" date="2016" name="Front. Microbiol.">
        <title>Comprehensive Phylogenetic Analysis of Bovine Non-aureus Staphylococci Species Based on Whole-Genome Sequencing.</title>
        <authorList>
            <person name="Naushad S."/>
            <person name="Barkema H.W."/>
            <person name="Luby C."/>
            <person name="Condas L.A."/>
            <person name="Nobrega D.B."/>
            <person name="Carson D.A."/>
            <person name="De Buck J."/>
        </authorList>
    </citation>
    <scope>NUCLEOTIDE SEQUENCE [LARGE SCALE GENOMIC DNA]</scope>
    <source>
        <strain evidence="8 9">SNUC 2993</strain>
    </source>
</reference>
<dbReference type="Gene3D" id="3.30.565.10">
    <property type="entry name" value="Histidine kinase-like ATPase, C-terminal domain"/>
    <property type="match status" value="1"/>
</dbReference>
<evidence type="ECO:0000313" key="8">
    <source>
        <dbReference type="EMBL" id="PTI50274.1"/>
    </source>
</evidence>
<sequence>MANVSVWTKIGTRITPLIYLIFPILNLIDYSIDRPKLEYLLILIIFVIDYITIVFYYNHVSDKTLYTMFLIHYILLDYFVICKQPMNALFYFFSAFAIPFMLKKGFKSKYFITFVIAMIVTLGITFIIINDATLPLSIYFVVIFLMCVGNIYALEERKMKEKLTEQNKYINILIAEQERSRIGQDLHDTLGHVFASLTLKSELAMKLIDQQPAKARDEIESINELSKDTLKKVRNIIENLQTPSFQEEVKAVSTILKDAQIDFAFSNTQIVASLNPAKQALVSMILKEAINNIIKHANATAVKINLSDYQNCIMLTIQDNGIGMNNKDKEKLSSIRSRVNYLNGELNIENHNGTKLTICVPRGEMM</sequence>
<keyword evidence="6" id="KW-0812">Transmembrane</keyword>
<dbReference type="GO" id="GO:0016020">
    <property type="term" value="C:membrane"/>
    <property type="evidence" value="ECO:0007669"/>
    <property type="project" value="InterPro"/>
</dbReference>
<name>A0A2T4PYV4_STAWA</name>
<dbReference type="PANTHER" id="PTHR24421">
    <property type="entry name" value="NITRATE/NITRITE SENSOR PROTEIN NARX-RELATED"/>
    <property type="match status" value="1"/>
</dbReference>
<dbReference type="GO" id="GO:0000155">
    <property type="term" value="F:phosphorelay sensor kinase activity"/>
    <property type="evidence" value="ECO:0007669"/>
    <property type="project" value="InterPro"/>
</dbReference>
<evidence type="ECO:0000256" key="4">
    <source>
        <dbReference type="ARBA" id="ARBA00022777"/>
    </source>
</evidence>
<protein>
    <recommendedName>
        <fullName evidence="2">histidine kinase</fullName>
        <ecNumber evidence="2">2.7.13.3</ecNumber>
    </recommendedName>
</protein>
<evidence type="ECO:0000259" key="7">
    <source>
        <dbReference type="SMART" id="SM00387"/>
    </source>
</evidence>
<dbReference type="PANTHER" id="PTHR24421:SF63">
    <property type="entry name" value="SENSOR HISTIDINE KINASE DESK"/>
    <property type="match status" value="1"/>
</dbReference>
<dbReference type="Pfam" id="PF07730">
    <property type="entry name" value="HisKA_3"/>
    <property type="match status" value="1"/>
</dbReference>
<feature type="transmembrane region" description="Helical" evidence="6">
    <location>
        <begin position="70"/>
        <end position="98"/>
    </location>
</feature>